<dbReference type="Proteomes" id="UP001164929">
    <property type="component" value="Chromosome 2"/>
</dbReference>
<proteinExistence type="predicted"/>
<comment type="caution">
    <text evidence="1">The sequence shown here is derived from an EMBL/GenBank/DDBJ whole genome shotgun (WGS) entry which is preliminary data.</text>
</comment>
<protein>
    <submittedName>
        <fullName evidence="1">Uncharacterized protein</fullName>
    </submittedName>
</protein>
<sequence length="29" mass="3599">MQSFISHVYGFGYNFFKRSYLEKKLEQNH</sequence>
<dbReference type="AlphaFoldDB" id="A0AAD6WAK6"/>
<gene>
    <name evidence="1" type="ORF">NC653_005030</name>
</gene>
<dbReference type="EMBL" id="JAQIZT010000002">
    <property type="protein sequence ID" value="KAJ7005588.1"/>
    <property type="molecule type" value="Genomic_DNA"/>
</dbReference>
<reference evidence="1" key="1">
    <citation type="journal article" date="2023" name="Mol. Ecol. Resour.">
        <title>Chromosome-level genome assembly of a triploid poplar Populus alba 'Berolinensis'.</title>
        <authorList>
            <person name="Chen S."/>
            <person name="Yu Y."/>
            <person name="Wang X."/>
            <person name="Wang S."/>
            <person name="Zhang T."/>
            <person name="Zhou Y."/>
            <person name="He R."/>
            <person name="Meng N."/>
            <person name="Wang Y."/>
            <person name="Liu W."/>
            <person name="Liu Z."/>
            <person name="Liu J."/>
            <person name="Guo Q."/>
            <person name="Huang H."/>
            <person name="Sederoff R.R."/>
            <person name="Wang G."/>
            <person name="Qu G."/>
            <person name="Chen S."/>
        </authorList>
    </citation>
    <scope>NUCLEOTIDE SEQUENCE</scope>
    <source>
        <strain evidence="1">SC-2020</strain>
    </source>
</reference>
<organism evidence="1 2">
    <name type="scientific">Populus alba x Populus x berolinensis</name>
    <dbReference type="NCBI Taxonomy" id="444605"/>
    <lineage>
        <taxon>Eukaryota</taxon>
        <taxon>Viridiplantae</taxon>
        <taxon>Streptophyta</taxon>
        <taxon>Embryophyta</taxon>
        <taxon>Tracheophyta</taxon>
        <taxon>Spermatophyta</taxon>
        <taxon>Magnoliopsida</taxon>
        <taxon>eudicotyledons</taxon>
        <taxon>Gunneridae</taxon>
        <taxon>Pentapetalae</taxon>
        <taxon>rosids</taxon>
        <taxon>fabids</taxon>
        <taxon>Malpighiales</taxon>
        <taxon>Salicaceae</taxon>
        <taxon>Saliceae</taxon>
        <taxon>Populus</taxon>
    </lineage>
</organism>
<accession>A0AAD6WAK6</accession>
<evidence type="ECO:0000313" key="2">
    <source>
        <dbReference type="Proteomes" id="UP001164929"/>
    </source>
</evidence>
<evidence type="ECO:0000313" key="1">
    <source>
        <dbReference type="EMBL" id="KAJ7005588.1"/>
    </source>
</evidence>
<keyword evidence="2" id="KW-1185">Reference proteome</keyword>
<name>A0AAD6WAK6_9ROSI</name>